<dbReference type="OrthoDB" id="68363at2759"/>
<gene>
    <name evidence="1" type="ORF">SDRG_05199</name>
</gene>
<organism evidence="1 2">
    <name type="scientific">Saprolegnia diclina (strain VS20)</name>
    <dbReference type="NCBI Taxonomy" id="1156394"/>
    <lineage>
        <taxon>Eukaryota</taxon>
        <taxon>Sar</taxon>
        <taxon>Stramenopiles</taxon>
        <taxon>Oomycota</taxon>
        <taxon>Saprolegniomycetes</taxon>
        <taxon>Saprolegniales</taxon>
        <taxon>Saprolegniaceae</taxon>
        <taxon>Saprolegnia</taxon>
    </lineage>
</organism>
<dbReference type="GeneID" id="19945926"/>
<accession>T0QUC0</accession>
<evidence type="ECO:0000313" key="2">
    <source>
        <dbReference type="Proteomes" id="UP000030762"/>
    </source>
</evidence>
<sequence>MAATTEDTEARVGPVDDVNRSIEALDWSVLEAALKVPGNAGYPLCSMTEADFDVYIESENQDLKSRNLEWHHGVVYIVELNDVMHCRLAIGIDEAIFEATGTGCKHLRSCGSAYIDTTNAPITLPKLEPDGCFYPTRSIGPIKPNWLSWCENHTLKVEVGVHANWVTLDPKTERWCAFPGIRYVLCVHVSHDFAVREYKLFSITNNQLDGPAPHLTAPTPIHAHTRIELDGRRLLALPDDVPLPLGFNASIVFELNPIVQEVWCDYCDSDDPIPPPF</sequence>
<protein>
    <submittedName>
        <fullName evidence="1">Uncharacterized protein</fullName>
    </submittedName>
</protein>
<reference evidence="1 2" key="1">
    <citation type="submission" date="2012-04" db="EMBL/GenBank/DDBJ databases">
        <title>The Genome Sequence of Saprolegnia declina VS20.</title>
        <authorList>
            <consortium name="The Broad Institute Genome Sequencing Platform"/>
            <person name="Russ C."/>
            <person name="Nusbaum C."/>
            <person name="Tyler B."/>
            <person name="van West P."/>
            <person name="Dieguez-Uribeondo J."/>
            <person name="de Bruijn I."/>
            <person name="Tripathy S."/>
            <person name="Jiang R."/>
            <person name="Young S.K."/>
            <person name="Zeng Q."/>
            <person name="Gargeya S."/>
            <person name="Fitzgerald M."/>
            <person name="Haas B."/>
            <person name="Abouelleil A."/>
            <person name="Alvarado L."/>
            <person name="Arachchi H.M."/>
            <person name="Berlin A."/>
            <person name="Chapman S.B."/>
            <person name="Goldberg J."/>
            <person name="Griggs A."/>
            <person name="Gujja S."/>
            <person name="Hansen M."/>
            <person name="Howarth C."/>
            <person name="Imamovic A."/>
            <person name="Larimer J."/>
            <person name="McCowen C."/>
            <person name="Montmayeur A."/>
            <person name="Murphy C."/>
            <person name="Neiman D."/>
            <person name="Pearson M."/>
            <person name="Priest M."/>
            <person name="Roberts A."/>
            <person name="Saif S."/>
            <person name="Shea T."/>
            <person name="Sisk P."/>
            <person name="Sykes S."/>
            <person name="Wortman J."/>
            <person name="Nusbaum C."/>
            <person name="Birren B."/>
        </authorList>
    </citation>
    <scope>NUCLEOTIDE SEQUENCE [LARGE SCALE GENOMIC DNA]</scope>
    <source>
        <strain evidence="1 2">VS20</strain>
    </source>
</reference>
<name>T0QUC0_SAPDV</name>
<dbReference type="VEuPathDB" id="FungiDB:SDRG_05199"/>
<dbReference type="InParanoid" id="T0QUC0"/>
<dbReference type="AlphaFoldDB" id="T0QUC0"/>
<dbReference type="RefSeq" id="XP_008609125.1">
    <property type="nucleotide sequence ID" value="XM_008610903.1"/>
</dbReference>
<keyword evidence="2" id="KW-1185">Reference proteome</keyword>
<proteinExistence type="predicted"/>
<dbReference type="EMBL" id="JH767144">
    <property type="protein sequence ID" value="EQC37605.1"/>
    <property type="molecule type" value="Genomic_DNA"/>
</dbReference>
<dbReference type="Proteomes" id="UP000030762">
    <property type="component" value="Unassembled WGS sequence"/>
</dbReference>
<evidence type="ECO:0000313" key="1">
    <source>
        <dbReference type="EMBL" id="EQC37605.1"/>
    </source>
</evidence>
<dbReference type="OMA" id="KSRNLEW"/>
<dbReference type="eggNOG" id="ENOG502SMGH">
    <property type="taxonomic scope" value="Eukaryota"/>
</dbReference>